<dbReference type="Pfam" id="PF00171">
    <property type="entry name" value="Aldedh"/>
    <property type="match status" value="1"/>
</dbReference>
<comment type="similarity">
    <text evidence="1">Belongs to the aldehyde dehydrogenase family.</text>
</comment>
<dbReference type="Gene3D" id="3.40.309.10">
    <property type="entry name" value="Aldehyde Dehydrogenase, Chain A, domain 2"/>
    <property type="match status" value="1"/>
</dbReference>
<evidence type="ECO:0000313" key="6">
    <source>
        <dbReference type="EMBL" id="MEV5249918.1"/>
    </source>
</evidence>
<dbReference type="PANTHER" id="PTHR42986:SF1">
    <property type="entry name" value="BENZALDEHYDE DEHYDROGENASE YFMT"/>
    <property type="match status" value="1"/>
</dbReference>
<dbReference type="SUPFAM" id="SSF53720">
    <property type="entry name" value="ALDH-like"/>
    <property type="match status" value="1"/>
</dbReference>
<dbReference type="RefSeq" id="WP_364027555.1">
    <property type="nucleotide sequence ID" value="NZ_JBFATD010000016.1"/>
</dbReference>
<dbReference type="PROSITE" id="PS00070">
    <property type="entry name" value="ALDEHYDE_DEHYDR_CYS"/>
    <property type="match status" value="1"/>
</dbReference>
<evidence type="ECO:0000259" key="5">
    <source>
        <dbReference type="Pfam" id="PF00171"/>
    </source>
</evidence>
<name>A0ABV3JQM7_9ACTN</name>
<organism evidence="6 7">
    <name type="scientific">Streptomyces werraensis</name>
    <dbReference type="NCBI Taxonomy" id="68284"/>
    <lineage>
        <taxon>Bacteria</taxon>
        <taxon>Bacillati</taxon>
        <taxon>Actinomycetota</taxon>
        <taxon>Actinomycetes</taxon>
        <taxon>Kitasatosporales</taxon>
        <taxon>Streptomycetaceae</taxon>
        <taxon>Streptomyces</taxon>
    </lineage>
</organism>
<feature type="domain" description="Aldehyde dehydrogenase" evidence="5">
    <location>
        <begin position="25"/>
        <end position="476"/>
    </location>
</feature>
<sequence length="496" mass="53234">MATRMRSTVPASGPKKHRHYIDGQWRQASDGGTFTVHNPYNDALYAHAAAGTADDADAAVSAAHRAFPAWAAMSPEKKQTLFLRAAGIVERRQEEFAKILAEETGSSLHFAKFQQKVVINALRQAAGWVFATKGEVLASDDPDTLSIAVRRPLGVVVDFTPWNGANVLAWRSVSQIIAAGNTVVVKPSEEAPISAGLVVAQVAEEAGFPPGVINVVTHAPGAAGPIADVFFDRPEVRCVYFIGSVRTGRMLAERAGKALKRTVMELGGYNPILITADADLDEAVKISNYSAFFHQGQICLNARKVLVERPLYEDFVSRLAQRAASLPQGNPLHRATVIGPLINDRAVDVMQARITDAVAKGARIVTGGGYNGRVHEPTILVDVPDDAVVAYEETFGPILVVQAVDSAEEGVDVINRSMYGLTSSVLSGDTYRGLQLARQITSGMVHVNSPTVEDSMEAPIGGVRDSGWGRHGEHAPEDLTDLIWVNARNTPVDLPI</sequence>
<feature type="compositionally biased region" description="Polar residues" evidence="4">
    <location>
        <begin position="1"/>
        <end position="10"/>
    </location>
</feature>
<keyword evidence="7" id="KW-1185">Reference proteome</keyword>
<dbReference type="InterPro" id="IPR015590">
    <property type="entry name" value="Aldehyde_DH_dom"/>
</dbReference>
<dbReference type="InterPro" id="IPR016161">
    <property type="entry name" value="Ald_DH/histidinol_DH"/>
</dbReference>
<dbReference type="InterPro" id="IPR016163">
    <property type="entry name" value="Ald_DH_C"/>
</dbReference>
<dbReference type="InterPro" id="IPR016162">
    <property type="entry name" value="Ald_DH_N"/>
</dbReference>
<proteinExistence type="inferred from homology"/>
<evidence type="ECO:0000256" key="2">
    <source>
        <dbReference type="ARBA" id="ARBA00023002"/>
    </source>
</evidence>
<keyword evidence="3" id="KW-0520">NAD</keyword>
<keyword evidence="2" id="KW-0560">Oxidoreductase</keyword>
<evidence type="ECO:0000256" key="4">
    <source>
        <dbReference type="SAM" id="MobiDB-lite"/>
    </source>
</evidence>
<dbReference type="Gene3D" id="3.40.605.10">
    <property type="entry name" value="Aldehyde Dehydrogenase, Chain A, domain 1"/>
    <property type="match status" value="1"/>
</dbReference>
<evidence type="ECO:0000313" key="7">
    <source>
        <dbReference type="Proteomes" id="UP001552527"/>
    </source>
</evidence>
<dbReference type="Proteomes" id="UP001552527">
    <property type="component" value="Unassembled WGS sequence"/>
</dbReference>
<feature type="region of interest" description="Disordered" evidence="4">
    <location>
        <begin position="1"/>
        <end position="20"/>
    </location>
</feature>
<evidence type="ECO:0000256" key="3">
    <source>
        <dbReference type="ARBA" id="ARBA00023027"/>
    </source>
</evidence>
<dbReference type="InterPro" id="IPR016160">
    <property type="entry name" value="Ald_DH_CS_CYS"/>
</dbReference>
<evidence type="ECO:0000256" key="1">
    <source>
        <dbReference type="ARBA" id="ARBA00009986"/>
    </source>
</evidence>
<dbReference type="PANTHER" id="PTHR42986">
    <property type="entry name" value="BENZALDEHYDE DEHYDROGENASE YFMT"/>
    <property type="match status" value="1"/>
</dbReference>
<gene>
    <name evidence="6" type="ORF">AB0K95_32375</name>
</gene>
<accession>A0ABV3JQM7</accession>
<dbReference type="EMBL" id="JBFATE010000024">
    <property type="protein sequence ID" value="MEV5249918.1"/>
    <property type="molecule type" value="Genomic_DNA"/>
</dbReference>
<reference evidence="6 7" key="1">
    <citation type="submission" date="2024-06" db="EMBL/GenBank/DDBJ databases">
        <title>The Natural Products Discovery Center: Release of the First 8490 Sequenced Strains for Exploring Actinobacteria Biosynthetic Diversity.</title>
        <authorList>
            <person name="Kalkreuter E."/>
            <person name="Kautsar S.A."/>
            <person name="Yang D."/>
            <person name="Bader C.D."/>
            <person name="Teijaro C.N."/>
            <person name="Fluegel L."/>
            <person name="Davis C.M."/>
            <person name="Simpson J.R."/>
            <person name="Lauterbach L."/>
            <person name="Steele A.D."/>
            <person name="Gui C."/>
            <person name="Meng S."/>
            <person name="Li G."/>
            <person name="Viehrig K."/>
            <person name="Ye F."/>
            <person name="Su P."/>
            <person name="Kiefer A.F."/>
            <person name="Nichols A."/>
            <person name="Cepeda A.J."/>
            <person name="Yan W."/>
            <person name="Fan B."/>
            <person name="Jiang Y."/>
            <person name="Adhikari A."/>
            <person name="Zheng C.-J."/>
            <person name="Schuster L."/>
            <person name="Cowan T.M."/>
            <person name="Smanski M.J."/>
            <person name="Chevrette M.G."/>
            <person name="De Carvalho L.P.S."/>
            <person name="Shen B."/>
        </authorList>
    </citation>
    <scope>NUCLEOTIDE SEQUENCE [LARGE SCALE GENOMIC DNA]</scope>
    <source>
        <strain evidence="6 7">NPDC052768</strain>
    </source>
</reference>
<protein>
    <submittedName>
        <fullName evidence="6">Aldehyde dehydrogenase family protein</fullName>
    </submittedName>
</protein>
<comment type="caution">
    <text evidence="6">The sequence shown here is derived from an EMBL/GenBank/DDBJ whole genome shotgun (WGS) entry which is preliminary data.</text>
</comment>